<dbReference type="SMART" id="SM00582">
    <property type="entry name" value="RPR"/>
    <property type="match status" value="1"/>
</dbReference>
<name>A0A4U5P8Y4_STECR</name>
<evidence type="ECO:0000259" key="4">
    <source>
        <dbReference type="PROSITE" id="PS50102"/>
    </source>
</evidence>
<feature type="compositionally biased region" description="Pro residues" evidence="3">
    <location>
        <begin position="675"/>
        <end position="685"/>
    </location>
</feature>
<dbReference type="AlphaFoldDB" id="A0A4U5P8Y4"/>
<evidence type="ECO:0000256" key="1">
    <source>
        <dbReference type="ARBA" id="ARBA00022884"/>
    </source>
</evidence>
<evidence type="ECO:0000256" key="2">
    <source>
        <dbReference type="PROSITE-ProRule" id="PRU00176"/>
    </source>
</evidence>
<dbReference type="Proteomes" id="UP000298663">
    <property type="component" value="Unassembled WGS sequence"/>
</dbReference>
<feature type="region of interest" description="Disordered" evidence="3">
    <location>
        <begin position="267"/>
        <end position="292"/>
    </location>
</feature>
<dbReference type="Gene3D" id="3.30.70.330">
    <property type="match status" value="1"/>
</dbReference>
<dbReference type="PANTHER" id="PTHR23140:SF4">
    <property type="entry name" value="PROTEIN CBR-NRD-1"/>
    <property type="match status" value="1"/>
</dbReference>
<reference evidence="6 7" key="1">
    <citation type="journal article" date="2015" name="Genome Biol.">
        <title>Comparative genomics of Steinernema reveals deeply conserved gene regulatory networks.</title>
        <authorList>
            <person name="Dillman A.R."/>
            <person name="Macchietto M."/>
            <person name="Porter C.F."/>
            <person name="Rogers A."/>
            <person name="Williams B."/>
            <person name="Antoshechkin I."/>
            <person name="Lee M.M."/>
            <person name="Goodwin Z."/>
            <person name="Lu X."/>
            <person name="Lewis E.E."/>
            <person name="Goodrich-Blair H."/>
            <person name="Stock S.P."/>
            <person name="Adams B.J."/>
            <person name="Sternberg P.W."/>
            <person name="Mortazavi A."/>
        </authorList>
    </citation>
    <scope>NUCLEOTIDE SEQUENCE [LARGE SCALE GENOMIC DNA]</scope>
    <source>
        <strain evidence="6 7">ALL</strain>
    </source>
</reference>
<feature type="compositionally biased region" description="Basic residues" evidence="3">
    <location>
        <begin position="725"/>
        <end position="738"/>
    </location>
</feature>
<feature type="domain" description="CID" evidence="5">
    <location>
        <begin position="1"/>
        <end position="140"/>
    </location>
</feature>
<evidence type="ECO:0008006" key="8">
    <source>
        <dbReference type="Google" id="ProtNLM"/>
    </source>
</evidence>
<feature type="compositionally biased region" description="Pro residues" evidence="3">
    <location>
        <begin position="182"/>
        <end position="191"/>
    </location>
</feature>
<dbReference type="SUPFAM" id="SSF48464">
    <property type="entry name" value="ENTH/VHS domain"/>
    <property type="match status" value="1"/>
</dbReference>
<dbReference type="OrthoDB" id="79367at2759"/>
<dbReference type="GO" id="GO:0003723">
    <property type="term" value="F:RNA binding"/>
    <property type="evidence" value="ECO:0007669"/>
    <property type="project" value="UniProtKB-UniRule"/>
</dbReference>
<feature type="region of interest" description="Disordered" evidence="3">
    <location>
        <begin position="156"/>
        <end position="207"/>
    </location>
</feature>
<evidence type="ECO:0000313" key="7">
    <source>
        <dbReference type="Proteomes" id="UP000298663"/>
    </source>
</evidence>
<dbReference type="PROSITE" id="PS50102">
    <property type="entry name" value="RRM"/>
    <property type="match status" value="1"/>
</dbReference>
<evidence type="ECO:0000259" key="5">
    <source>
        <dbReference type="PROSITE" id="PS51391"/>
    </source>
</evidence>
<dbReference type="PANTHER" id="PTHR23140">
    <property type="entry name" value="RNA PROCESSING PROTEIN LD23810P"/>
    <property type="match status" value="1"/>
</dbReference>
<organism evidence="6 7">
    <name type="scientific">Steinernema carpocapsae</name>
    <name type="common">Entomopathogenic nematode</name>
    <dbReference type="NCBI Taxonomy" id="34508"/>
    <lineage>
        <taxon>Eukaryota</taxon>
        <taxon>Metazoa</taxon>
        <taxon>Ecdysozoa</taxon>
        <taxon>Nematoda</taxon>
        <taxon>Chromadorea</taxon>
        <taxon>Rhabditida</taxon>
        <taxon>Tylenchina</taxon>
        <taxon>Panagrolaimomorpha</taxon>
        <taxon>Strongyloidoidea</taxon>
        <taxon>Steinernematidae</taxon>
        <taxon>Steinernema</taxon>
    </lineage>
</organism>
<accession>A0A4U5P8Y4</accession>
<keyword evidence="7" id="KW-1185">Reference proteome</keyword>
<dbReference type="PROSITE" id="PS51391">
    <property type="entry name" value="CID"/>
    <property type="match status" value="1"/>
</dbReference>
<feature type="region of interest" description="Disordered" evidence="3">
    <location>
        <begin position="674"/>
        <end position="819"/>
    </location>
</feature>
<dbReference type="CDD" id="cd16983">
    <property type="entry name" value="CID_SCAF8_like"/>
    <property type="match status" value="1"/>
</dbReference>
<dbReference type="InterPro" id="IPR035979">
    <property type="entry name" value="RBD_domain_sf"/>
</dbReference>
<dbReference type="FunFam" id="1.25.40.90:FF:000004">
    <property type="entry name" value="splicing factor, arginine/serine-rich 15"/>
    <property type="match status" value="1"/>
</dbReference>
<dbReference type="InterPro" id="IPR000504">
    <property type="entry name" value="RRM_dom"/>
</dbReference>
<sequence length="819" mass="91195">MESQVVREFNGEMTSLLEIKPPISKAKIVDITKSAMKAIKYYKHVVFIVEKFLQKCKPEYKIPGLYVIDSIVRQSQHQHKDRDVFGPRFAQNIKTTLELLMNCSSSDKLRIVRVLNLWKSAKVFEESLVDDLLSYCSESGLETDVQSVEMKVKGTKANMEIYSTPNPRKRRKNGDEEDSPLPSIPKPPISPLPVESTEPSETVPENGISERELLDLIRSVNLDLGGSFSSDLRLLRNAHQLVNEKLVKQRELDTNSHGSIQKLLTHEFDYSDEDSGDEAPPKPPVREAEPLSREEVIRIAGRILDHEEIKSKVKEMAYSYLSSNSMPPAPVPMSETFAAPPAPVNAFNSSIPPPNMPSYHVQTGSLADFNVPPHTEIQGSSAFSVPPPDIVAFSQYDNREIHSKRPRSRCPRENDFGNHDHVDRDVERERRKLCLPYRNKPGHMLIGSCTIWLGKLPVNTGENDIRSALSEMGDPLRVNVLPMRACAYVTMRDRKSAAKIVDRLKNSLQISRKFVKLDWAPGQMVKDRFKNYWNGEYGVTEIPYAEIPANIDSLLDNIYVDVPSLPDHLKGRFSESGEKAAPEPVPALIPPPVDLTPAPAVRLPPSLIPQLPPGVPQLPPGFPPAQFPYGLPPTAQALQFLPPGFPLTTLLAQQTQESLQNSAVAAAAVAGLPTSVPPPSIPRPPMMQENGNFRGPPPFEPRGNRGMTSPRGGFRHQFYGNNRGRGGHFNHNHRHPPPPHRFGPSGGISQDMTRPPPHMVPPRFSPPLREMQPSKESPSGGERPRRSRLFQSEQPRNLQESTDLSLSQPVTGQAITPPS</sequence>
<feature type="compositionally biased region" description="Pro residues" evidence="3">
    <location>
        <begin position="754"/>
        <end position="765"/>
    </location>
</feature>
<feature type="compositionally biased region" description="Polar residues" evidence="3">
    <location>
        <begin position="789"/>
        <end position="819"/>
    </location>
</feature>
<dbReference type="InterPro" id="IPR006569">
    <property type="entry name" value="CID_dom"/>
</dbReference>
<keyword evidence="1 2" id="KW-0694">RNA-binding</keyword>
<dbReference type="STRING" id="34508.A0A4U5P8Y4"/>
<feature type="domain" description="RRM" evidence="4">
    <location>
        <begin position="449"/>
        <end position="522"/>
    </location>
</feature>
<dbReference type="GO" id="GO:0005634">
    <property type="term" value="C:nucleus"/>
    <property type="evidence" value="ECO:0007669"/>
    <property type="project" value="TreeGrafter"/>
</dbReference>
<dbReference type="InterPro" id="IPR008942">
    <property type="entry name" value="ENTH_VHS"/>
</dbReference>
<evidence type="ECO:0000313" key="6">
    <source>
        <dbReference type="EMBL" id="TKR92747.1"/>
    </source>
</evidence>
<dbReference type="Gene3D" id="1.25.40.90">
    <property type="match status" value="1"/>
</dbReference>
<evidence type="ECO:0000256" key="3">
    <source>
        <dbReference type="SAM" id="MobiDB-lite"/>
    </source>
</evidence>
<comment type="caution">
    <text evidence="6">The sequence shown here is derived from an EMBL/GenBank/DDBJ whole genome shotgun (WGS) entry which is preliminary data.</text>
</comment>
<dbReference type="InterPro" id="IPR012677">
    <property type="entry name" value="Nucleotide-bd_a/b_plait_sf"/>
</dbReference>
<dbReference type="SUPFAM" id="SSF54928">
    <property type="entry name" value="RNA-binding domain, RBD"/>
    <property type="match status" value="1"/>
</dbReference>
<proteinExistence type="predicted"/>
<dbReference type="EMBL" id="AZBU02000002">
    <property type="protein sequence ID" value="TKR92747.1"/>
    <property type="molecule type" value="Genomic_DNA"/>
</dbReference>
<gene>
    <name evidence="6" type="ORF">L596_007336</name>
</gene>
<reference evidence="6 7" key="2">
    <citation type="journal article" date="2019" name="G3 (Bethesda)">
        <title>Hybrid Assembly of the Genome of the Entomopathogenic Nematode Steinernema carpocapsae Identifies the X-Chromosome.</title>
        <authorList>
            <person name="Serra L."/>
            <person name="Macchietto M."/>
            <person name="Macias-Munoz A."/>
            <person name="McGill C.J."/>
            <person name="Rodriguez I.M."/>
            <person name="Rodriguez B."/>
            <person name="Murad R."/>
            <person name="Mortazavi A."/>
        </authorList>
    </citation>
    <scope>NUCLEOTIDE SEQUENCE [LARGE SCALE GENOMIC DNA]</scope>
    <source>
        <strain evidence="6 7">ALL</strain>
    </source>
</reference>
<dbReference type="SMART" id="SM00360">
    <property type="entry name" value="RRM"/>
    <property type="match status" value="1"/>
</dbReference>
<dbReference type="Pfam" id="PF04818">
    <property type="entry name" value="CID"/>
    <property type="match status" value="1"/>
</dbReference>
<protein>
    <recommendedName>
        <fullName evidence="8">CID domain-containing protein</fullName>
    </recommendedName>
</protein>
<dbReference type="InterPro" id="IPR051485">
    <property type="entry name" value="SR-CTD_assoc_factor"/>
</dbReference>